<keyword evidence="4 6" id="KW-1133">Transmembrane helix</keyword>
<evidence type="ECO:0000256" key="1">
    <source>
        <dbReference type="ARBA" id="ARBA00004651"/>
    </source>
</evidence>
<dbReference type="Pfam" id="PF01943">
    <property type="entry name" value="Polysacc_synt"/>
    <property type="match status" value="1"/>
</dbReference>
<dbReference type="PANTHER" id="PTHR30250:SF26">
    <property type="entry name" value="PSMA PROTEIN"/>
    <property type="match status" value="1"/>
</dbReference>
<dbReference type="Proteomes" id="UP001519924">
    <property type="component" value="Unassembled WGS sequence"/>
</dbReference>
<feature type="transmembrane region" description="Helical" evidence="6">
    <location>
        <begin position="315"/>
        <end position="334"/>
    </location>
</feature>
<reference evidence="7 8" key="1">
    <citation type="submission" date="2021-08" db="EMBL/GenBank/DDBJ databases">
        <title>Caldovatus sediminis gen. nov., sp. nov., a moderately thermophilic bacterium isolated from a hot spring.</title>
        <authorList>
            <person name="Hu C.-J."/>
            <person name="Li W.-J."/>
            <person name="Xian W.-D."/>
        </authorList>
    </citation>
    <scope>NUCLEOTIDE SEQUENCE [LARGE SCALE GENOMIC DNA]</scope>
    <source>
        <strain evidence="7 8">SYSU G05006</strain>
    </source>
</reference>
<dbReference type="InterPro" id="IPR050833">
    <property type="entry name" value="Poly_Biosynth_Transport"/>
</dbReference>
<keyword evidence="3 6" id="KW-0812">Transmembrane</keyword>
<comment type="subcellular location">
    <subcellularLocation>
        <location evidence="1">Cell membrane</location>
        <topology evidence="1">Multi-pass membrane protein</topology>
    </subcellularLocation>
</comment>
<feature type="transmembrane region" description="Helical" evidence="6">
    <location>
        <begin position="50"/>
        <end position="74"/>
    </location>
</feature>
<keyword evidence="8" id="KW-1185">Reference proteome</keyword>
<evidence type="ECO:0000256" key="6">
    <source>
        <dbReference type="SAM" id="Phobius"/>
    </source>
</evidence>
<evidence type="ECO:0000313" key="7">
    <source>
        <dbReference type="EMBL" id="MBW8269873.1"/>
    </source>
</evidence>
<feature type="transmembrane region" description="Helical" evidence="6">
    <location>
        <begin position="196"/>
        <end position="219"/>
    </location>
</feature>
<keyword evidence="2" id="KW-1003">Cell membrane</keyword>
<feature type="transmembrane region" description="Helical" evidence="6">
    <location>
        <begin position="137"/>
        <end position="158"/>
    </location>
</feature>
<feature type="transmembrane region" description="Helical" evidence="6">
    <location>
        <begin position="258"/>
        <end position="274"/>
    </location>
</feature>
<proteinExistence type="predicted"/>
<accession>A0ABS7F2Y5</accession>
<comment type="caution">
    <text evidence="7">The sequence shown here is derived from an EMBL/GenBank/DDBJ whole genome shotgun (WGS) entry which is preliminary data.</text>
</comment>
<feature type="transmembrane region" description="Helical" evidence="6">
    <location>
        <begin position="354"/>
        <end position="374"/>
    </location>
</feature>
<feature type="transmembrane region" description="Helical" evidence="6">
    <location>
        <begin position="468"/>
        <end position="490"/>
    </location>
</feature>
<evidence type="ECO:0000256" key="4">
    <source>
        <dbReference type="ARBA" id="ARBA00022989"/>
    </source>
</evidence>
<dbReference type="RefSeq" id="WP_220117626.1">
    <property type="nucleotide sequence ID" value="NZ_JAHZUY010000024.1"/>
</dbReference>
<feature type="transmembrane region" description="Helical" evidence="6">
    <location>
        <begin position="170"/>
        <end position="190"/>
    </location>
</feature>
<keyword evidence="5 6" id="KW-0472">Membrane</keyword>
<name>A0ABS7F2Y5_9PROT</name>
<evidence type="ECO:0000313" key="8">
    <source>
        <dbReference type="Proteomes" id="UP001519924"/>
    </source>
</evidence>
<evidence type="ECO:0000256" key="5">
    <source>
        <dbReference type="ARBA" id="ARBA00023136"/>
    </source>
</evidence>
<evidence type="ECO:0000256" key="2">
    <source>
        <dbReference type="ARBA" id="ARBA00022475"/>
    </source>
</evidence>
<sequence length="511" mass="52255">MNETPADTRVPSGRRLLTGTAWNAAGRGLPLLLALLLTPLLLGQLGLDRWGLFTLALGLVGVFGLFDLGLGPALTRALAERLGSGGSREGEAELVAAAVLVLAAIGAAGAALLWWAMPALVGRVLNVPPALQEEAVRAFRVLLLAAPLVVVNAALWGVLAAHQRFRAANLASIPVAVFYYLGPLLALLAWDSLVAVMLALVACRLANTLSYAWLAWRLLPGLARVRPRLAAALPLLRLGGWMSVSGALTQALLQADRFLIGALLSLAAVAYYATPLDLVMRMWILPVAVAQALLPALAAGFRARPEETAALLRRGALLIAALVLPASLALVAFAETILRLWLGAEFAAGGATVLRILGVGILFSCVGFAPGSLLDAIGRPDAAARFALAQAAVYLPAGALLLFAGCGIEGMALAWSARAAVECAGRLWLAARLYPPAAAAARGLLPGLAWGGAGLAAVAALAEGAPGVAAPVAAAGAVLAGFAALAWRCLAPAERAALRAPRGLLRPGGVS</sequence>
<gene>
    <name evidence="7" type="ORF">K1J50_10270</name>
</gene>
<organism evidence="7 8">
    <name type="scientific">Caldovatus aquaticus</name>
    <dbReference type="NCBI Taxonomy" id="2865671"/>
    <lineage>
        <taxon>Bacteria</taxon>
        <taxon>Pseudomonadati</taxon>
        <taxon>Pseudomonadota</taxon>
        <taxon>Alphaproteobacteria</taxon>
        <taxon>Acetobacterales</taxon>
        <taxon>Roseomonadaceae</taxon>
        <taxon>Caldovatus</taxon>
    </lineage>
</organism>
<protein>
    <submittedName>
        <fullName evidence="7">Oligosaccharide flippase family protein</fullName>
    </submittedName>
</protein>
<feature type="transmembrane region" description="Helical" evidence="6">
    <location>
        <begin position="24"/>
        <end position="44"/>
    </location>
</feature>
<dbReference type="EMBL" id="JAHZUY010000024">
    <property type="protein sequence ID" value="MBW8269873.1"/>
    <property type="molecule type" value="Genomic_DNA"/>
</dbReference>
<feature type="transmembrane region" description="Helical" evidence="6">
    <location>
        <begin position="386"/>
        <end position="405"/>
    </location>
</feature>
<evidence type="ECO:0000256" key="3">
    <source>
        <dbReference type="ARBA" id="ARBA00022692"/>
    </source>
</evidence>
<dbReference type="InterPro" id="IPR002797">
    <property type="entry name" value="Polysacc_synth"/>
</dbReference>
<feature type="transmembrane region" description="Helical" evidence="6">
    <location>
        <begin position="280"/>
        <end position="303"/>
    </location>
</feature>
<feature type="transmembrane region" description="Helical" evidence="6">
    <location>
        <begin position="94"/>
        <end position="117"/>
    </location>
</feature>
<dbReference type="PANTHER" id="PTHR30250">
    <property type="entry name" value="PST FAMILY PREDICTED COLANIC ACID TRANSPORTER"/>
    <property type="match status" value="1"/>
</dbReference>